<gene>
    <name evidence="2" type="ORF">R1flu_016208</name>
</gene>
<name>A0ABD1YQ16_9MARC</name>
<protein>
    <submittedName>
        <fullName evidence="2">Uncharacterized protein</fullName>
    </submittedName>
</protein>
<reference evidence="2 3" key="1">
    <citation type="submission" date="2024-09" db="EMBL/GenBank/DDBJ databases">
        <title>Chromosome-scale assembly of Riccia fluitans.</title>
        <authorList>
            <person name="Paukszto L."/>
            <person name="Sawicki J."/>
            <person name="Karawczyk K."/>
            <person name="Piernik-Szablinska J."/>
            <person name="Szczecinska M."/>
            <person name="Mazdziarz M."/>
        </authorList>
    </citation>
    <scope>NUCLEOTIDE SEQUENCE [LARGE SCALE GENOMIC DNA]</scope>
    <source>
        <strain evidence="2">Rf_01</strain>
        <tissue evidence="2">Aerial parts of the thallus</tissue>
    </source>
</reference>
<sequence length="83" mass="9165">MARQAWRRSGSPRCRGAGQDMGKQPKMQPGLGRAIRPGEVGRAGQAGWIGQPDTAWQRRAGLDLGWARQAAWDKPRSMQPRPC</sequence>
<feature type="region of interest" description="Disordered" evidence="1">
    <location>
        <begin position="1"/>
        <end position="54"/>
    </location>
</feature>
<accession>A0ABD1YQ16</accession>
<evidence type="ECO:0000256" key="1">
    <source>
        <dbReference type="SAM" id="MobiDB-lite"/>
    </source>
</evidence>
<evidence type="ECO:0000313" key="3">
    <source>
        <dbReference type="Proteomes" id="UP001605036"/>
    </source>
</evidence>
<dbReference type="Proteomes" id="UP001605036">
    <property type="component" value="Unassembled WGS sequence"/>
</dbReference>
<proteinExistence type="predicted"/>
<organism evidence="2 3">
    <name type="scientific">Riccia fluitans</name>
    <dbReference type="NCBI Taxonomy" id="41844"/>
    <lineage>
        <taxon>Eukaryota</taxon>
        <taxon>Viridiplantae</taxon>
        <taxon>Streptophyta</taxon>
        <taxon>Embryophyta</taxon>
        <taxon>Marchantiophyta</taxon>
        <taxon>Marchantiopsida</taxon>
        <taxon>Marchantiidae</taxon>
        <taxon>Marchantiales</taxon>
        <taxon>Ricciaceae</taxon>
        <taxon>Riccia</taxon>
    </lineage>
</organism>
<dbReference type="EMBL" id="JBHFFA010000004">
    <property type="protein sequence ID" value="KAL2631522.1"/>
    <property type="molecule type" value="Genomic_DNA"/>
</dbReference>
<comment type="caution">
    <text evidence="2">The sequence shown here is derived from an EMBL/GenBank/DDBJ whole genome shotgun (WGS) entry which is preliminary data.</text>
</comment>
<evidence type="ECO:0000313" key="2">
    <source>
        <dbReference type="EMBL" id="KAL2631522.1"/>
    </source>
</evidence>
<dbReference type="AlphaFoldDB" id="A0ABD1YQ16"/>
<keyword evidence="3" id="KW-1185">Reference proteome</keyword>